<dbReference type="Pfam" id="PF13300">
    <property type="entry name" value="DUF4078"/>
    <property type="match status" value="1"/>
</dbReference>
<dbReference type="PANTHER" id="PTHR15885:SF1">
    <property type="entry name" value="COILED-COIL DOMAIN-CONTAINING PROTEIN 174"/>
    <property type="match status" value="1"/>
</dbReference>
<dbReference type="KEGG" id="clup:CLUP02_16496"/>
<protein>
    <recommendedName>
        <fullName evidence="5">Coiled-coil domain-containing protein 174</fullName>
    </recommendedName>
</protein>
<feature type="region of interest" description="Disordered" evidence="2">
    <location>
        <begin position="329"/>
        <end position="366"/>
    </location>
</feature>
<reference evidence="3" key="1">
    <citation type="journal article" date="2021" name="Mol. Plant Microbe Interact.">
        <title>Complete Genome Sequence of the Plant-Pathogenic Fungus Colletotrichum lupini.</title>
        <authorList>
            <person name="Baroncelli R."/>
            <person name="Pensec F."/>
            <person name="Da Lio D."/>
            <person name="Boufleur T."/>
            <person name="Vicente I."/>
            <person name="Sarrocco S."/>
            <person name="Picot A."/>
            <person name="Baraldi E."/>
            <person name="Sukno S."/>
            <person name="Thon M."/>
            <person name="Le Floch G."/>
        </authorList>
    </citation>
    <scope>NUCLEOTIDE SEQUENCE</scope>
    <source>
        <strain evidence="3">IMI 504893</strain>
    </source>
</reference>
<feature type="compositionally biased region" description="Acidic residues" evidence="2">
    <location>
        <begin position="208"/>
        <end position="225"/>
    </location>
</feature>
<keyword evidence="1" id="KW-0175">Coiled coil</keyword>
<dbReference type="InterPro" id="IPR025066">
    <property type="entry name" value="CCDC174-like"/>
</dbReference>
<feature type="compositionally biased region" description="Low complexity" evidence="2">
    <location>
        <begin position="82"/>
        <end position="98"/>
    </location>
</feature>
<keyword evidence="4" id="KW-1185">Reference proteome</keyword>
<evidence type="ECO:0000313" key="4">
    <source>
        <dbReference type="Proteomes" id="UP000830671"/>
    </source>
</evidence>
<feature type="region of interest" description="Disordered" evidence="2">
    <location>
        <begin position="290"/>
        <end position="312"/>
    </location>
</feature>
<feature type="region of interest" description="Disordered" evidence="2">
    <location>
        <begin position="1"/>
        <end position="21"/>
    </location>
</feature>
<sequence length="394" mass="44592">MRPGKILPPTPPPRRTPPLYIATSNTASIPLDFWSTRVILSEHTKMQHTKTPQDPNLYGQPPPKKRKNDTALGSSLDFTAQLTSLMSATPSSTSSAPARPRPSKARSSLFGGKGRDNDRQKKKSADAASSSNKLNLKDPLGTEEETSNLASARRKMEEKARLYAAMKRGDYVPKENEAAPLIDFDRKWAESEDKKNGRREDASSSGSDDNESDGDGNDEDNTIIEYEDEFGRLRRGTKADKERLERQRWRGLLGAEELERMSARPAAPAKLLYGDAIQTMAFNPEDPEKMAELAKKRDRSATPPEARHYDADSEIRTKGTGFYKFSKDEETRQKEFQGLEEERVRTEAARKEREEKKEARRKEIEQRRKEVEARRAKKMAENFLDGLAADMKEE</sequence>
<dbReference type="Proteomes" id="UP000830671">
    <property type="component" value="Chromosome 9"/>
</dbReference>
<feature type="compositionally biased region" description="Polar residues" evidence="2">
    <location>
        <begin position="71"/>
        <end position="81"/>
    </location>
</feature>
<accession>A0A9Q8T814</accession>
<dbReference type="AlphaFoldDB" id="A0A9Q8T814"/>
<evidence type="ECO:0000256" key="1">
    <source>
        <dbReference type="ARBA" id="ARBA00023054"/>
    </source>
</evidence>
<feature type="region of interest" description="Disordered" evidence="2">
    <location>
        <begin position="44"/>
        <end position="225"/>
    </location>
</feature>
<proteinExistence type="predicted"/>
<name>A0A9Q8T814_9PEZI</name>
<dbReference type="GO" id="GO:0005634">
    <property type="term" value="C:nucleus"/>
    <property type="evidence" value="ECO:0007669"/>
    <property type="project" value="TreeGrafter"/>
</dbReference>
<dbReference type="GeneID" id="73350428"/>
<feature type="compositionally biased region" description="Basic and acidic residues" evidence="2">
    <location>
        <begin position="154"/>
        <end position="202"/>
    </location>
</feature>
<feature type="compositionally biased region" description="Pro residues" evidence="2">
    <location>
        <begin position="1"/>
        <end position="16"/>
    </location>
</feature>
<evidence type="ECO:0000313" key="3">
    <source>
        <dbReference type="EMBL" id="UQC90964.1"/>
    </source>
</evidence>
<evidence type="ECO:0008006" key="5">
    <source>
        <dbReference type="Google" id="ProtNLM"/>
    </source>
</evidence>
<gene>
    <name evidence="3" type="ORF">CLUP02_16496</name>
</gene>
<dbReference type="EMBL" id="CP019481">
    <property type="protein sequence ID" value="UQC90964.1"/>
    <property type="molecule type" value="Genomic_DNA"/>
</dbReference>
<organism evidence="3 4">
    <name type="scientific">Colletotrichum lupini</name>
    <dbReference type="NCBI Taxonomy" id="145971"/>
    <lineage>
        <taxon>Eukaryota</taxon>
        <taxon>Fungi</taxon>
        <taxon>Dikarya</taxon>
        <taxon>Ascomycota</taxon>
        <taxon>Pezizomycotina</taxon>
        <taxon>Sordariomycetes</taxon>
        <taxon>Hypocreomycetidae</taxon>
        <taxon>Glomerellales</taxon>
        <taxon>Glomerellaceae</taxon>
        <taxon>Colletotrichum</taxon>
        <taxon>Colletotrichum acutatum species complex</taxon>
    </lineage>
</organism>
<dbReference type="PANTHER" id="PTHR15885">
    <property type="entry name" value="COILED-COIL DOMAIN-CONTAINING PROTEIN 174"/>
    <property type="match status" value="1"/>
</dbReference>
<dbReference type="RefSeq" id="XP_049152565.1">
    <property type="nucleotide sequence ID" value="XM_049295418.1"/>
</dbReference>
<feature type="compositionally biased region" description="Basic and acidic residues" evidence="2">
    <location>
        <begin position="113"/>
        <end position="125"/>
    </location>
</feature>
<evidence type="ECO:0000256" key="2">
    <source>
        <dbReference type="SAM" id="MobiDB-lite"/>
    </source>
</evidence>